<keyword evidence="1" id="KW-0732">Signal</keyword>
<evidence type="ECO:0000256" key="1">
    <source>
        <dbReference type="SAM" id="SignalP"/>
    </source>
</evidence>
<evidence type="ECO:0000313" key="2">
    <source>
        <dbReference type="EMBL" id="KPL74852.1"/>
    </source>
</evidence>
<gene>
    <name evidence="2" type="ORF">ADN00_13535</name>
</gene>
<keyword evidence="3" id="KW-1185">Reference proteome</keyword>
<dbReference type="PATRIC" id="fig|1134406.4.peg.1200"/>
<reference evidence="2 3" key="1">
    <citation type="submission" date="2015-07" db="EMBL/GenBank/DDBJ databases">
        <title>Genome sequence of Ornatilinea apprima DSM 23815.</title>
        <authorList>
            <person name="Hemp J."/>
            <person name="Ward L.M."/>
            <person name="Pace L.A."/>
            <person name="Fischer W.W."/>
        </authorList>
    </citation>
    <scope>NUCLEOTIDE SEQUENCE [LARGE SCALE GENOMIC DNA]</scope>
    <source>
        <strain evidence="2 3">P3M-1</strain>
    </source>
</reference>
<dbReference type="PANTHER" id="PTHR43649">
    <property type="entry name" value="ARABINOSE-BINDING PROTEIN-RELATED"/>
    <property type="match status" value="1"/>
</dbReference>
<dbReference type="RefSeq" id="WP_075063554.1">
    <property type="nucleotide sequence ID" value="NZ_LGCL01000031.1"/>
</dbReference>
<dbReference type="Pfam" id="PF01547">
    <property type="entry name" value="SBP_bac_1"/>
    <property type="match status" value="1"/>
</dbReference>
<dbReference type="PROSITE" id="PS51257">
    <property type="entry name" value="PROKAR_LIPOPROTEIN"/>
    <property type="match status" value="1"/>
</dbReference>
<protein>
    <submittedName>
        <fullName evidence="2">ABC transporter substrate-binding protein</fullName>
    </submittedName>
</protein>
<dbReference type="AlphaFoldDB" id="A0A0P6WX49"/>
<dbReference type="EMBL" id="LGCL01000031">
    <property type="protein sequence ID" value="KPL74852.1"/>
    <property type="molecule type" value="Genomic_DNA"/>
</dbReference>
<accession>A0A0P6WX49</accession>
<dbReference type="OrthoDB" id="9798191at2"/>
<comment type="caution">
    <text evidence="2">The sequence shown here is derived from an EMBL/GenBank/DDBJ whole genome shotgun (WGS) entry which is preliminary data.</text>
</comment>
<dbReference type="STRING" id="1134406.ADN00_13535"/>
<dbReference type="Proteomes" id="UP000050417">
    <property type="component" value="Unassembled WGS sequence"/>
</dbReference>
<dbReference type="PANTHER" id="PTHR43649:SF14">
    <property type="entry name" value="BLR3389 PROTEIN"/>
    <property type="match status" value="1"/>
</dbReference>
<feature type="signal peptide" evidence="1">
    <location>
        <begin position="1"/>
        <end position="23"/>
    </location>
</feature>
<organism evidence="2 3">
    <name type="scientific">Ornatilinea apprima</name>
    <dbReference type="NCBI Taxonomy" id="1134406"/>
    <lineage>
        <taxon>Bacteria</taxon>
        <taxon>Bacillati</taxon>
        <taxon>Chloroflexota</taxon>
        <taxon>Anaerolineae</taxon>
        <taxon>Anaerolineales</taxon>
        <taxon>Anaerolineaceae</taxon>
        <taxon>Ornatilinea</taxon>
    </lineage>
</organism>
<dbReference type="InterPro" id="IPR050490">
    <property type="entry name" value="Bact_solute-bd_prot1"/>
</dbReference>
<feature type="chain" id="PRO_5006132691" evidence="1">
    <location>
        <begin position="24"/>
        <end position="459"/>
    </location>
</feature>
<name>A0A0P6WX49_9CHLR</name>
<dbReference type="SUPFAM" id="SSF53850">
    <property type="entry name" value="Periplasmic binding protein-like II"/>
    <property type="match status" value="1"/>
</dbReference>
<evidence type="ECO:0000313" key="3">
    <source>
        <dbReference type="Proteomes" id="UP000050417"/>
    </source>
</evidence>
<sequence length="459" mass="47905">MARKLYTLLSFVFIAAFMLSACAAPTEAPAAAADAPAAATEAPAAATEAPAAAAEAPAAAAEPVTITWWHISTKDPALSDWQKMADDYMAAHPNVKIEITVLENESFKTKLTTVMQSGEVPDIFQSWGQGGMIEQVNAGLLKDITADLDANGGEWRNSLGALDAFAVDGKNYGVPWDMGAVTFWYNKDLFAQAGIDTVPTTWSEFLATCEKLKAAGITPISVGEGDKWPGMHIWAYLVSRIGGAEAFAAAAATGDARTGSFEDEAFVQAGYELKKLVDGGYFQEGFLGATHDEMNATFGNGKAAMELGGQWSPSVQAANSADLAGVKNLGMFSFPAVEGGAGLVTDIIGGGNGFAIGVNAEPEAIDFVKYLTSVENQKVIAASNTGIPVAKGAGEALTDPNMVMVAEAVANSTYYQLYFDQVLPSAMGGIINDAVQKLFAGVATPEEVCAEIEAGFLSQ</sequence>
<dbReference type="InterPro" id="IPR006059">
    <property type="entry name" value="SBP"/>
</dbReference>
<dbReference type="Gene3D" id="3.40.190.10">
    <property type="entry name" value="Periplasmic binding protein-like II"/>
    <property type="match status" value="2"/>
</dbReference>
<proteinExistence type="predicted"/>